<feature type="signal peptide" evidence="1">
    <location>
        <begin position="1"/>
        <end position="21"/>
    </location>
</feature>
<accession>A0A0P1ATU3</accession>
<evidence type="ECO:0000313" key="3">
    <source>
        <dbReference type="Proteomes" id="UP000054928"/>
    </source>
</evidence>
<protein>
    <recommendedName>
        <fullName evidence="4">RxLR-like protein</fullName>
    </recommendedName>
</protein>
<keyword evidence="3" id="KW-1185">Reference proteome</keyword>
<dbReference type="EMBL" id="CCYD01001640">
    <property type="protein sequence ID" value="CEG45794.1"/>
    <property type="molecule type" value="Genomic_DNA"/>
</dbReference>
<feature type="chain" id="PRO_5006058926" description="RxLR-like protein" evidence="1">
    <location>
        <begin position="22"/>
        <end position="134"/>
    </location>
</feature>
<sequence length="134" mass="14662">MHKISFALYLFIAVGAKLTSTASVVSTVTNSATITSTVVYPSLIQCVCNTTLVSAGVIKSSTPSTQAQNYDLSDCSEDVFAETGIRWYLNGPLVPGINYWRQAPQIYATGRAALRYMRLGYRCTRIQLYVSTDS</sequence>
<organism evidence="2 3">
    <name type="scientific">Plasmopara halstedii</name>
    <name type="common">Downy mildew of sunflower</name>
    <dbReference type="NCBI Taxonomy" id="4781"/>
    <lineage>
        <taxon>Eukaryota</taxon>
        <taxon>Sar</taxon>
        <taxon>Stramenopiles</taxon>
        <taxon>Oomycota</taxon>
        <taxon>Peronosporomycetes</taxon>
        <taxon>Peronosporales</taxon>
        <taxon>Peronosporaceae</taxon>
        <taxon>Plasmopara</taxon>
    </lineage>
</organism>
<evidence type="ECO:0008006" key="4">
    <source>
        <dbReference type="Google" id="ProtNLM"/>
    </source>
</evidence>
<dbReference type="OrthoDB" id="77322at2759"/>
<keyword evidence="1" id="KW-0732">Signal</keyword>
<dbReference type="OMA" id="TRTPVEY"/>
<dbReference type="Proteomes" id="UP000054928">
    <property type="component" value="Unassembled WGS sequence"/>
</dbReference>
<reference evidence="3" key="1">
    <citation type="submission" date="2014-09" db="EMBL/GenBank/DDBJ databases">
        <authorList>
            <person name="Sharma Rahul"/>
            <person name="Thines Marco"/>
        </authorList>
    </citation>
    <scope>NUCLEOTIDE SEQUENCE [LARGE SCALE GENOMIC DNA]</scope>
</reference>
<dbReference type="GeneID" id="36397121"/>
<name>A0A0P1ATU3_PLAHL</name>
<dbReference type="RefSeq" id="XP_024582163.1">
    <property type="nucleotide sequence ID" value="XM_024716578.1"/>
</dbReference>
<dbReference type="AlphaFoldDB" id="A0A0P1ATU3"/>
<proteinExistence type="predicted"/>
<evidence type="ECO:0000256" key="1">
    <source>
        <dbReference type="SAM" id="SignalP"/>
    </source>
</evidence>
<evidence type="ECO:0000313" key="2">
    <source>
        <dbReference type="EMBL" id="CEG45794.1"/>
    </source>
</evidence>